<reference evidence="6 7" key="1">
    <citation type="submission" date="2024-04" db="EMBL/GenBank/DDBJ databases">
        <authorList>
            <person name="Waldvogel A.-M."/>
            <person name="Schoenle A."/>
        </authorList>
    </citation>
    <scope>NUCLEOTIDE SEQUENCE [LARGE SCALE GENOMIC DNA]</scope>
</reference>
<dbReference type="AlphaFoldDB" id="A0AAV2JBV1"/>
<accession>A0AAV2JBV1</accession>
<name>A0AAV2JBV1_KNICA</name>
<keyword evidence="3" id="KW-0812">Transmembrane</keyword>
<organism evidence="6 7">
    <name type="scientific">Knipowitschia caucasica</name>
    <name type="common">Caucasian dwarf goby</name>
    <name type="synonym">Pomatoschistus caucasicus</name>
    <dbReference type="NCBI Taxonomy" id="637954"/>
    <lineage>
        <taxon>Eukaryota</taxon>
        <taxon>Metazoa</taxon>
        <taxon>Chordata</taxon>
        <taxon>Craniata</taxon>
        <taxon>Vertebrata</taxon>
        <taxon>Euteleostomi</taxon>
        <taxon>Actinopterygii</taxon>
        <taxon>Neopterygii</taxon>
        <taxon>Teleostei</taxon>
        <taxon>Neoteleostei</taxon>
        <taxon>Acanthomorphata</taxon>
        <taxon>Gobiaria</taxon>
        <taxon>Gobiiformes</taxon>
        <taxon>Gobioidei</taxon>
        <taxon>Gobiidae</taxon>
        <taxon>Gobiinae</taxon>
        <taxon>Knipowitschia</taxon>
    </lineage>
</organism>
<evidence type="ECO:0000256" key="4">
    <source>
        <dbReference type="SAM" id="SignalP"/>
    </source>
</evidence>
<evidence type="ECO:0000313" key="7">
    <source>
        <dbReference type="Proteomes" id="UP001497482"/>
    </source>
</evidence>
<dbReference type="PANTHER" id="PTHR14002:SF10">
    <property type="entry name" value="ZONA PELLUCIDA-LIKE DOMAIN-CONTAINING PROTEIN 1-RELATED"/>
    <property type="match status" value="1"/>
</dbReference>
<feature type="chain" id="PRO_5043506055" description="ZP domain-containing protein" evidence="4">
    <location>
        <begin position="27"/>
        <end position="410"/>
    </location>
</feature>
<sequence>MARHIRTFKMMWAVVLFCQFSRLILAQSNPKCFGDETFRAPANSDIEVTCGSEVVSLAILICPIQFNGYNETLMSLNSQHSNPLCHGVVDWDATPPVLRFNITISEEAITETGSSLEITQEEGNSLMGMNQYVNISGTICSRDPSIGAITYHQEVMYRFSCRYPLQYLINNTRMHVQGITLAVKDTNGSFISTLSMDLFGDKTYSDQLSMPLELKTRIYVQVKASNLTNRFHVLLDRCYTTDTPFFSTESYYDLFVGCDRDVQTVMGSNGEKQVAQFSFEAFRFMKDTNRTISTYYVHCATRLCVDSICPALVQNCSSNRRRRRSSEPDTSVSDVATVTSKPITIHIDNGFLLNDGLGSQSEKTVVTVSVIAGIVGAVCVTLVAFIVYNNYYGNRTPGLGKTILNSQDCA</sequence>
<keyword evidence="2" id="KW-1015">Disulfide bond</keyword>
<keyword evidence="7" id="KW-1185">Reference proteome</keyword>
<dbReference type="PANTHER" id="PTHR14002">
    <property type="entry name" value="ENDOGLIN/TGF-BETA RECEPTOR TYPE III"/>
    <property type="match status" value="1"/>
</dbReference>
<dbReference type="SMART" id="SM00241">
    <property type="entry name" value="ZP"/>
    <property type="match status" value="1"/>
</dbReference>
<keyword evidence="3" id="KW-1133">Transmembrane helix</keyword>
<evidence type="ECO:0000256" key="1">
    <source>
        <dbReference type="ARBA" id="ARBA00022729"/>
    </source>
</evidence>
<feature type="transmembrane region" description="Helical" evidence="3">
    <location>
        <begin position="365"/>
        <end position="388"/>
    </location>
</feature>
<dbReference type="InterPro" id="IPR042235">
    <property type="entry name" value="ZP-C_dom"/>
</dbReference>
<dbReference type="Gene3D" id="2.60.40.4100">
    <property type="entry name" value="Zona pellucida, ZP-C domain"/>
    <property type="match status" value="1"/>
</dbReference>
<dbReference type="EMBL" id="OZ035833">
    <property type="protein sequence ID" value="CAL1574120.1"/>
    <property type="molecule type" value="Genomic_DNA"/>
</dbReference>
<feature type="signal peptide" evidence="4">
    <location>
        <begin position="1"/>
        <end position="26"/>
    </location>
</feature>
<dbReference type="PROSITE" id="PS51034">
    <property type="entry name" value="ZP_2"/>
    <property type="match status" value="1"/>
</dbReference>
<keyword evidence="1 4" id="KW-0732">Signal</keyword>
<keyword evidence="3" id="KW-0472">Membrane</keyword>
<dbReference type="Proteomes" id="UP001497482">
    <property type="component" value="Chromosome 11"/>
</dbReference>
<evidence type="ECO:0000256" key="2">
    <source>
        <dbReference type="ARBA" id="ARBA00023157"/>
    </source>
</evidence>
<gene>
    <name evidence="6" type="ORF">KC01_LOCUS5888</name>
</gene>
<dbReference type="InterPro" id="IPR055355">
    <property type="entry name" value="ZP-C"/>
</dbReference>
<proteinExistence type="predicted"/>
<protein>
    <recommendedName>
        <fullName evidence="5">ZP domain-containing protein</fullName>
    </recommendedName>
</protein>
<dbReference type="InterPro" id="IPR001507">
    <property type="entry name" value="ZP_dom"/>
</dbReference>
<evidence type="ECO:0000259" key="5">
    <source>
        <dbReference type="PROSITE" id="PS51034"/>
    </source>
</evidence>
<dbReference type="Pfam" id="PF00100">
    <property type="entry name" value="Zona_pellucida"/>
    <property type="match status" value="1"/>
</dbReference>
<evidence type="ECO:0000313" key="6">
    <source>
        <dbReference type="EMBL" id="CAL1574120.1"/>
    </source>
</evidence>
<evidence type="ECO:0000256" key="3">
    <source>
        <dbReference type="SAM" id="Phobius"/>
    </source>
</evidence>
<feature type="domain" description="ZP" evidence="5">
    <location>
        <begin position="49"/>
        <end position="323"/>
    </location>
</feature>